<dbReference type="Proteomes" id="UP001056384">
    <property type="component" value="Chromosome 4"/>
</dbReference>
<sequence length="269" mass="30768">MDEHRKNGVLQVIPCPDPSRSPHGAWLLDAAIPFEILIPDMTTQGPTRTELTCFQQLGAIWDNDWFDQSQRASSYDSPSICRDATLSMYGEWTLPGELPVETVIPEMRSRDPFLSIADCFRLLGAAWCEDSQAWASYRASEHELRYFFLDPARTTRERVDRPEQDGDPIAHYTGVDYLGAWGMTMKQKAAADRLKEAHSDLRWSQRYAEAGGSWNWHYRRVDDEGGRTAEEIVGLDEDLSICAEHDRTQAHLRHMLALHRESSMSRPNL</sequence>
<evidence type="ECO:0000313" key="1">
    <source>
        <dbReference type="EMBL" id="USW51905.1"/>
    </source>
</evidence>
<dbReference type="EMBL" id="CP099421">
    <property type="protein sequence ID" value="USW51905.1"/>
    <property type="molecule type" value="Genomic_DNA"/>
</dbReference>
<reference evidence="1" key="1">
    <citation type="submission" date="2022-06" db="EMBL/GenBank/DDBJ databases">
        <title>Complete genome sequences of two strains of the flax pathogen Septoria linicola.</title>
        <authorList>
            <person name="Lapalu N."/>
            <person name="Simon A."/>
            <person name="Demenou B."/>
            <person name="Paumier D."/>
            <person name="Guillot M.-P."/>
            <person name="Gout L."/>
            <person name="Valade R."/>
        </authorList>
    </citation>
    <scope>NUCLEOTIDE SEQUENCE</scope>
    <source>
        <strain evidence="1">SE15195</strain>
    </source>
</reference>
<name>A0A9Q9AMX1_9PEZI</name>
<gene>
    <name evidence="1" type="ORF">Slin15195_G052240</name>
</gene>
<accession>A0A9Q9AMX1</accession>
<evidence type="ECO:0000313" key="2">
    <source>
        <dbReference type="Proteomes" id="UP001056384"/>
    </source>
</evidence>
<dbReference type="OrthoDB" id="3783470at2759"/>
<proteinExistence type="predicted"/>
<keyword evidence="2" id="KW-1185">Reference proteome</keyword>
<dbReference type="AlphaFoldDB" id="A0A9Q9AMX1"/>
<organism evidence="1 2">
    <name type="scientific">Septoria linicola</name>
    <dbReference type="NCBI Taxonomy" id="215465"/>
    <lineage>
        <taxon>Eukaryota</taxon>
        <taxon>Fungi</taxon>
        <taxon>Dikarya</taxon>
        <taxon>Ascomycota</taxon>
        <taxon>Pezizomycotina</taxon>
        <taxon>Dothideomycetes</taxon>
        <taxon>Dothideomycetidae</taxon>
        <taxon>Mycosphaerellales</taxon>
        <taxon>Mycosphaerellaceae</taxon>
        <taxon>Septoria</taxon>
    </lineage>
</organism>
<protein>
    <submittedName>
        <fullName evidence="1">Uncharacterized protein</fullName>
    </submittedName>
</protein>